<feature type="region of interest" description="Disordered" evidence="1">
    <location>
        <begin position="191"/>
        <end position="220"/>
    </location>
</feature>
<dbReference type="EMBL" id="KL197721">
    <property type="protein sequence ID" value="KDQ56913.1"/>
    <property type="molecule type" value="Genomic_DNA"/>
</dbReference>
<gene>
    <name evidence="2" type="ORF">JAAARDRAFT_194857</name>
</gene>
<keyword evidence="3" id="KW-1185">Reference proteome</keyword>
<organism evidence="2 3">
    <name type="scientific">Jaapia argillacea MUCL 33604</name>
    <dbReference type="NCBI Taxonomy" id="933084"/>
    <lineage>
        <taxon>Eukaryota</taxon>
        <taxon>Fungi</taxon>
        <taxon>Dikarya</taxon>
        <taxon>Basidiomycota</taxon>
        <taxon>Agaricomycotina</taxon>
        <taxon>Agaricomycetes</taxon>
        <taxon>Agaricomycetidae</taxon>
        <taxon>Jaapiales</taxon>
        <taxon>Jaapiaceae</taxon>
        <taxon>Jaapia</taxon>
    </lineage>
</organism>
<accession>A0A067PQ27</accession>
<feature type="region of interest" description="Disordered" evidence="1">
    <location>
        <begin position="145"/>
        <end position="164"/>
    </location>
</feature>
<reference evidence="3" key="1">
    <citation type="journal article" date="2014" name="Proc. Natl. Acad. Sci. U.S.A.">
        <title>Extensive sampling of basidiomycete genomes demonstrates inadequacy of the white-rot/brown-rot paradigm for wood decay fungi.</title>
        <authorList>
            <person name="Riley R."/>
            <person name="Salamov A.A."/>
            <person name="Brown D.W."/>
            <person name="Nagy L.G."/>
            <person name="Floudas D."/>
            <person name="Held B.W."/>
            <person name="Levasseur A."/>
            <person name="Lombard V."/>
            <person name="Morin E."/>
            <person name="Otillar R."/>
            <person name="Lindquist E.A."/>
            <person name="Sun H."/>
            <person name="LaButti K.M."/>
            <person name="Schmutz J."/>
            <person name="Jabbour D."/>
            <person name="Luo H."/>
            <person name="Baker S.E."/>
            <person name="Pisabarro A.G."/>
            <person name="Walton J.D."/>
            <person name="Blanchette R.A."/>
            <person name="Henrissat B."/>
            <person name="Martin F."/>
            <person name="Cullen D."/>
            <person name="Hibbett D.S."/>
            <person name="Grigoriev I.V."/>
        </authorList>
    </citation>
    <scope>NUCLEOTIDE SEQUENCE [LARGE SCALE GENOMIC DNA]</scope>
    <source>
        <strain evidence="3">MUCL 33604</strain>
    </source>
</reference>
<feature type="region of interest" description="Disordered" evidence="1">
    <location>
        <begin position="345"/>
        <end position="370"/>
    </location>
</feature>
<dbReference type="HOGENOM" id="CLU_785415_0_0_1"/>
<evidence type="ECO:0000313" key="2">
    <source>
        <dbReference type="EMBL" id="KDQ56913.1"/>
    </source>
</evidence>
<name>A0A067PQ27_9AGAM</name>
<sequence>MLSVIDAIYLYNRITPAAHFFIGPRYTRNKHGDLVDRADIIEREHGLVTNHLHKAGYLQASLWTLQSDPTQIEALTVIMHRPTTSDLLEEAEGVVYYPIPVVTIRYDPSKDLQADAAILPPLTRLRLSELLMVEPIRIRIDSDTDVASSASYHPDSLTSSLHESDYQPVSPLLSALGDSSFTSTTDLDLEERHPQPFSRHPSASPADAPNPRVPTPHPFALAVSAPTTPASEWPSLPTPPNEPTTVNAWGSGWTQEQVDEWNQTDNRGWNEEAIIDSESVQKDQPSNTPLPPLHWSTPSIPYADRLRTENHLFDFLMERISESATTLQTAEWSHSYWVEQGKRLAGSDGLMGPQLPSWHPSEPAPVAPKT</sequence>
<evidence type="ECO:0000313" key="3">
    <source>
        <dbReference type="Proteomes" id="UP000027265"/>
    </source>
</evidence>
<protein>
    <submittedName>
        <fullName evidence="2">Uncharacterized protein</fullName>
    </submittedName>
</protein>
<proteinExistence type="predicted"/>
<dbReference type="InParanoid" id="A0A067PQ27"/>
<feature type="compositionally biased region" description="Polar residues" evidence="1">
    <location>
        <begin position="145"/>
        <end position="161"/>
    </location>
</feature>
<dbReference type="AlphaFoldDB" id="A0A067PQ27"/>
<evidence type="ECO:0000256" key="1">
    <source>
        <dbReference type="SAM" id="MobiDB-lite"/>
    </source>
</evidence>
<dbReference type="Proteomes" id="UP000027265">
    <property type="component" value="Unassembled WGS sequence"/>
</dbReference>